<dbReference type="AlphaFoldDB" id="E7MM79"/>
<evidence type="ECO:0008006" key="3">
    <source>
        <dbReference type="Google" id="ProtNLM"/>
    </source>
</evidence>
<reference evidence="1 2" key="1">
    <citation type="submission" date="2010-08" db="EMBL/GenBank/DDBJ databases">
        <authorList>
            <person name="Weinstock G."/>
            <person name="Sodergren E."/>
            <person name="Clifton S."/>
            <person name="Fulton L."/>
            <person name="Fulton B."/>
            <person name="Courtney L."/>
            <person name="Fronick C."/>
            <person name="Harrison M."/>
            <person name="Strong C."/>
            <person name="Farmer C."/>
            <person name="Delahaunty K."/>
            <person name="Markovic C."/>
            <person name="Hall O."/>
            <person name="Minx P."/>
            <person name="Tomlinson C."/>
            <person name="Mitreva M."/>
            <person name="Hou S."/>
            <person name="Chen J."/>
            <person name="Wollam A."/>
            <person name="Pepin K.H."/>
            <person name="Johnson M."/>
            <person name="Bhonagiri V."/>
            <person name="Zhang X."/>
            <person name="Suruliraj S."/>
            <person name="Warren W."/>
            <person name="Chinwalla A."/>
            <person name="Mardis E.R."/>
            <person name="Wilson R.K."/>
        </authorList>
    </citation>
    <scope>NUCLEOTIDE SEQUENCE [LARGE SCALE GENOMIC DNA]</scope>
    <source>
        <strain evidence="1 2">F0204</strain>
    </source>
</reference>
<protein>
    <recommendedName>
        <fullName evidence="3">ISXO2-like transposase domain-containing protein</fullName>
    </recommendedName>
</protein>
<comment type="caution">
    <text evidence="1">The sequence shown here is derived from an EMBL/GenBank/DDBJ whole genome shotgun (WGS) entry which is preliminary data.</text>
</comment>
<dbReference type="OrthoDB" id="1642308at2"/>
<keyword evidence="2" id="KW-1185">Reference proteome</keyword>
<dbReference type="HOGENOM" id="CLU_828752_0_0_9"/>
<gene>
    <name evidence="1" type="ORF">HMPREF9430_00643</name>
</gene>
<accession>E7MM79</accession>
<dbReference type="STRING" id="706433.HMPREF9430_00643"/>
<evidence type="ECO:0000313" key="1">
    <source>
        <dbReference type="EMBL" id="EFW24818.1"/>
    </source>
</evidence>
<sequence>MKTDNQNKSRRRTPWDNFERTEMQDFIRTAHMQLYAQKHSKLADSNEAELLNSITVEKCRRCSSGDVKRNGYTSNGIAKYYCKECRKNFTVTTGTVFQDHKISLKEWIEYLRNLFGYLSLTADSWNNRNAFTTSKYWFKKTSIVCAGYQEQFTLKSPIYLDETYISVIKSDIVTNDGKKLRGISRNQICIGTATDGEHTIIKILGYGKPTQIAVRDAFIQFISRNSLLIHDRERAHRKLIKELELMEEVYSSKELKKLEDKDNPLDPVNRVHALLKKFFKAHSGFNRAELQDYLHVFSFMLNTPDDALQKIEIMLTWALRNPHTLKYRAYYKRKSVK</sequence>
<dbReference type="EMBL" id="AECQ01000010">
    <property type="protein sequence ID" value="EFW24818.1"/>
    <property type="molecule type" value="Genomic_DNA"/>
</dbReference>
<name>E7MM79_9FIRM</name>
<dbReference type="eggNOG" id="COG3677">
    <property type="taxonomic scope" value="Bacteria"/>
</dbReference>
<proteinExistence type="predicted"/>
<evidence type="ECO:0000313" key="2">
    <source>
        <dbReference type="Proteomes" id="UP000004097"/>
    </source>
</evidence>
<dbReference type="Proteomes" id="UP000004097">
    <property type="component" value="Unassembled WGS sequence"/>
</dbReference>
<dbReference type="RefSeq" id="WP_006525482.1">
    <property type="nucleotide sequence ID" value="NZ_GL637651.1"/>
</dbReference>
<organism evidence="1 2">
    <name type="scientific">Solobacterium moorei F0204</name>
    <dbReference type="NCBI Taxonomy" id="706433"/>
    <lineage>
        <taxon>Bacteria</taxon>
        <taxon>Bacillati</taxon>
        <taxon>Bacillota</taxon>
        <taxon>Erysipelotrichia</taxon>
        <taxon>Erysipelotrichales</taxon>
        <taxon>Erysipelotrichaceae</taxon>
        <taxon>Solobacterium</taxon>
    </lineage>
</organism>